<proteinExistence type="predicted"/>
<dbReference type="PANTHER" id="PTHR35814:SF1">
    <property type="entry name" value="GLUTATHIONE S-TRANSFERASE-RELATED"/>
    <property type="match status" value="1"/>
</dbReference>
<keyword evidence="6" id="KW-1185">Reference proteome</keyword>
<accession>A0A1L7XME6</accession>
<dbReference type="AlphaFoldDB" id="A0A1L7XME6"/>
<dbReference type="InterPro" id="IPR001129">
    <property type="entry name" value="Membr-assoc_MAPEG"/>
</dbReference>
<dbReference type="Proteomes" id="UP000184330">
    <property type="component" value="Unassembled WGS sequence"/>
</dbReference>
<gene>
    <name evidence="5" type="ORF">PAC_16132</name>
</gene>
<dbReference type="SUPFAM" id="SSF161084">
    <property type="entry name" value="MAPEG domain-like"/>
    <property type="match status" value="1"/>
</dbReference>
<reference evidence="5 6" key="1">
    <citation type="submission" date="2016-03" db="EMBL/GenBank/DDBJ databases">
        <authorList>
            <person name="Ploux O."/>
        </authorList>
    </citation>
    <scope>NUCLEOTIDE SEQUENCE [LARGE SCALE GENOMIC DNA]</scope>
    <source>
        <strain evidence="5 6">UAMH 11012</strain>
    </source>
</reference>
<dbReference type="InterPro" id="IPR023352">
    <property type="entry name" value="MAPEG-like_dom_sf"/>
</dbReference>
<keyword evidence="2" id="KW-0812">Transmembrane</keyword>
<name>A0A1L7XME6_9HELO</name>
<dbReference type="GO" id="GO:0016020">
    <property type="term" value="C:membrane"/>
    <property type="evidence" value="ECO:0007669"/>
    <property type="project" value="UniProtKB-SubCell"/>
</dbReference>
<dbReference type="PANTHER" id="PTHR35814">
    <property type="match status" value="1"/>
</dbReference>
<organism evidence="5 6">
    <name type="scientific">Phialocephala subalpina</name>
    <dbReference type="NCBI Taxonomy" id="576137"/>
    <lineage>
        <taxon>Eukaryota</taxon>
        <taxon>Fungi</taxon>
        <taxon>Dikarya</taxon>
        <taxon>Ascomycota</taxon>
        <taxon>Pezizomycotina</taxon>
        <taxon>Leotiomycetes</taxon>
        <taxon>Helotiales</taxon>
        <taxon>Mollisiaceae</taxon>
        <taxon>Phialocephala</taxon>
        <taxon>Phialocephala fortinii species complex</taxon>
    </lineage>
</organism>
<dbReference type="OrthoDB" id="19091at2759"/>
<evidence type="ECO:0000313" key="5">
    <source>
        <dbReference type="EMBL" id="CZR66231.1"/>
    </source>
</evidence>
<sequence>MAPVGVSVPKLLLVQITFKHYFRASLSRTAVNNHPTNINPAIAGTWAAPFILYNLILSSRIVSQRLQHESYIGDSLPSSQPSSFAKTHSGAPVPHPLQTASRCHTNFLENVPLAFILLIIAETNGGNRKALNYAMGTLFALRVAHAELGLRLQGKFGDNGESTFFKRGLSSIDSAPECLEDTGSTRGRRDNF</sequence>
<evidence type="ECO:0000256" key="2">
    <source>
        <dbReference type="ARBA" id="ARBA00022692"/>
    </source>
</evidence>
<dbReference type="Gene3D" id="1.20.120.550">
    <property type="entry name" value="Membrane associated eicosanoid/glutathione metabolism-like domain"/>
    <property type="match status" value="1"/>
</dbReference>
<evidence type="ECO:0000256" key="3">
    <source>
        <dbReference type="ARBA" id="ARBA00022989"/>
    </source>
</evidence>
<keyword evidence="3" id="KW-1133">Transmembrane helix</keyword>
<evidence type="ECO:0000256" key="4">
    <source>
        <dbReference type="ARBA" id="ARBA00023136"/>
    </source>
</evidence>
<dbReference type="EMBL" id="FJOG01000035">
    <property type="protein sequence ID" value="CZR66231.1"/>
    <property type="molecule type" value="Genomic_DNA"/>
</dbReference>
<dbReference type="Pfam" id="PF01124">
    <property type="entry name" value="MAPEG"/>
    <property type="match status" value="1"/>
</dbReference>
<dbReference type="STRING" id="576137.A0A1L7XME6"/>
<keyword evidence="4" id="KW-0472">Membrane</keyword>
<comment type="subcellular location">
    <subcellularLocation>
        <location evidence="1">Membrane</location>
    </subcellularLocation>
</comment>
<protein>
    <submittedName>
        <fullName evidence="5">Uncharacterized protein</fullName>
    </submittedName>
</protein>
<evidence type="ECO:0000313" key="6">
    <source>
        <dbReference type="Proteomes" id="UP000184330"/>
    </source>
</evidence>
<evidence type="ECO:0000256" key="1">
    <source>
        <dbReference type="ARBA" id="ARBA00004370"/>
    </source>
</evidence>